<comment type="caution">
    <text evidence="1">The sequence shown here is derived from an EMBL/GenBank/DDBJ whole genome shotgun (WGS) entry which is preliminary data.</text>
</comment>
<proteinExistence type="predicted"/>
<dbReference type="EMBL" id="JAGIOO010000001">
    <property type="protein sequence ID" value="MBP2473785.1"/>
    <property type="molecule type" value="Genomic_DNA"/>
</dbReference>
<evidence type="ECO:0000313" key="2">
    <source>
        <dbReference type="Proteomes" id="UP001519363"/>
    </source>
</evidence>
<evidence type="ECO:0000313" key="1">
    <source>
        <dbReference type="EMBL" id="MBP2473785.1"/>
    </source>
</evidence>
<organism evidence="1 2">
    <name type="scientific">Crossiella equi</name>
    <dbReference type="NCBI Taxonomy" id="130796"/>
    <lineage>
        <taxon>Bacteria</taxon>
        <taxon>Bacillati</taxon>
        <taxon>Actinomycetota</taxon>
        <taxon>Actinomycetes</taxon>
        <taxon>Pseudonocardiales</taxon>
        <taxon>Pseudonocardiaceae</taxon>
        <taxon>Crossiella</taxon>
    </lineage>
</organism>
<accession>A0ABS5ADK9</accession>
<name>A0ABS5ADK9_9PSEU</name>
<protein>
    <submittedName>
        <fullName evidence="1">Uncharacterized protein</fullName>
    </submittedName>
</protein>
<reference evidence="1 2" key="1">
    <citation type="submission" date="2021-03" db="EMBL/GenBank/DDBJ databases">
        <title>Sequencing the genomes of 1000 actinobacteria strains.</title>
        <authorList>
            <person name="Klenk H.-P."/>
        </authorList>
    </citation>
    <scope>NUCLEOTIDE SEQUENCE [LARGE SCALE GENOMIC DNA]</scope>
    <source>
        <strain evidence="1 2">DSM 44580</strain>
    </source>
</reference>
<dbReference type="Proteomes" id="UP001519363">
    <property type="component" value="Unassembled WGS sequence"/>
</dbReference>
<dbReference type="RefSeq" id="WP_086788260.1">
    <property type="nucleotide sequence ID" value="NZ_JAGIOO010000001.1"/>
</dbReference>
<sequence>MFGRKSAAGRVAERVHGAQQARTWLDSTVSYRDKTASEARLRAAAGTRYWELLGAGPEESRVITPVLCHQLALCERGWRDPGGDWRAQIQAILTSHTVYDTDVQKCLYDLRHAHVLSQAVRSGTVPLTEAAAEQIGRLRAGELLAVVKVVANFRRRRLSAGQLAGYEPAVRLAQLDGDLAEAGTATDDTGRFNLLRAYTALTGSEHQAGTRLREIRHDLLTAATRAQRELGEPGLKAWLARRASV</sequence>
<keyword evidence="2" id="KW-1185">Reference proteome</keyword>
<gene>
    <name evidence="1" type="ORF">JOF53_002657</name>
</gene>